<dbReference type="InParanoid" id="A0A1J7J916"/>
<keyword evidence="13 14" id="KW-0275">Fatty acid biosynthesis</keyword>
<evidence type="ECO:0000256" key="10">
    <source>
        <dbReference type="ARBA" id="ARBA00022982"/>
    </source>
</evidence>
<keyword evidence="7" id="KW-0597">Phosphoprotein</keyword>
<evidence type="ECO:0000313" key="17">
    <source>
        <dbReference type="Proteomes" id="UP000182658"/>
    </source>
</evidence>
<dbReference type="EMBL" id="KV875100">
    <property type="protein sequence ID" value="OIW26288.1"/>
    <property type="molecule type" value="Genomic_DNA"/>
</dbReference>
<dbReference type="InterPro" id="IPR009081">
    <property type="entry name" value="PP-bd_ACP"/>
</dbReference>
<feature type="domain" description="Carrier" evidence="15">
    <location>
        <begin position="60"/>
        <end position="136"/>
    </location>
</feature>
<accession>A0A1J7J916</accession>
<comment type="subcellular location">
    <subcellularLocation>
        <location evidence="1">Mitochondrion</location>
    </subcellularLocation>
</comment>
<evidence type="ECO:0000256" key="5">
    <source>
        <dbReference type="ARBA" id="ARBA00022450"/>
    </source>
</evidence>
<evidence type="ECO:0000256" key="8">
    <source>
        <dbReference type="ARBA" id="ARBA00022832"/>
    </source>
</evidence>
<evidence type="ECO:0000256" key="9">
    <source>
        <dbReference type="ARBA" id="ARBA00022946"/>
    </source>
</evidence>
<evidence type="ECO:0000256" key="11">
    <source>
        <dbReference type="ARBA" id="ARBA00023098"/>
    </source>
</evidence>
<dbReference type="Pfam" id="PF00550">
    <property type="entry name" value="PP-binding"/>
    <property type="match status" value="1"/>
</dbReference>
<evidence type="ECO:0000256" key="7">
    <source>
        <dbReference type="ARBA" id="ARBA00022553"/>
    </source>
</evidence>
<dbReference type="SUPFAM" id="SSF47336">
    <property type="entry name" value="ACP-like"/>
    <property type="match status" value="1"/>
</dbReference>
<keyword evidence="10" id="KW-0249">Electron transport</keyword>
<keyword evidence="4" id="KW-0813">Transport</keyword>
<evidence type="ECO:0000256" key="14">
    <source>
        <dbReference type="RuleBase" id="RU000722"/>
    </source>
</evidence>
<name>A0A1J7J916_9PEZI</name>
<evidence type="ECO:0000256" key="13">
    <source>
        <dbReference type="ARBA" id="ARBA00023160"/>
    </source>
</evidence>
<keyword evidence="6 14" id="KW-0444">Lipid biosynthesis</keyword>
<dbReference type="GO" id="GO:0000036">
    <property type="term" value="F:acyl carrier activity"/>
    <property type="evidence" value="ECO:0007669"/>
    <property type="project" value="TreeGrafter"/>
</dbReference>
<comment type="pathway">
    <text evidence="2">Lipid metabolism; fatty acid biosynthesis.</text>
</comment>
<dbReference type="PANTHER" id="PTHR20863:SF28">
    <property type="entry name" value="ACYL CARRIER PROTEIN, MITOCHONDRIAL"/>
    <property type="match status" value="1"/>
</dbReference>
<dbReference type="FunCoup" id="A0A1J7J916">
    <property type="interactions" value="728"/>
</dbReference>
<dbReference type="InterPro" id="IPR006162">
    <property type="entry name" value="Ppantetheine_attach_site"/>
</dbReference>
<keyword evidence="12" id="KW-0496">Mitochondrion</keyword>
<dbReference type="Gene3D" id="1.10.1200.10">
    <property type="entry name" value="ACP-like"/>
    <property type="match status" value="1"/>
</dbReference>
<evidence type="ECO:0000256" key="1">
    <source>
        <dbReference type="ARBA" id="ARBA00004173"/>
    </source>
</evidence>
<proteinExistence type="inferred from homology"/>
<evidence type="ECO:0000256" key="12">
    <source>
        <dbReference type="ARBA" id="ARBA00023128"/>
    </source>
</evidence>
<evidence type="ECO:0000259" key="15">
    <source>
        <dbReference type="PROSITE" id="PS50075"/>
    </source>
</evidence>
<keyword evidence="17" id="KW-1185">Reference proteome</keyword>
<dbReference type="GO" id="GO:0000035">
    <property type="term" value="F:acyl binding"/>
    <property type="evidence" value="ECO:0007669"/>
    <property type="project" value="TreeGrafter"/>
</dbReference>
<dbReference type="InterPro" id="IPR003231">
    <property type="entry name" value="ACP"/>
</dbReference>
<dbReference type="PROSITE" id="PS00012">
    <property type="entry name" value="PHOSPHOPANTETHEINE"/>
    <property type="match status" value="1"/>
</dbReference>
<dbReference type="HAMAP" id="MF_01217">
    <property type="entry name" value="Acyl_carrier"/>
    <property type="match status" value="1"/>
</dbReference>
<comment type="function">
    <text evidence="14">Carrier of the growing fatty acid chain in fatty acid biosynthesis.</text>
</comment>
<comment type="similarity">
    <text evidence="3">Belongs to the acyl carrier protein (ACP) family.</text>
</comment>
<dbReference type="OrthoDB" id="448946at2759"/>
<protein>
    <recommendedName>
        <fullName evidence="14">Acyl carrier protein</fullName>
    </recommendedName>
</protein>
<evidence type="ECO:0000256" key="2">
    <source>
        <dbReference type="ARBA" id="ARBA00005194"/>
    </source>
</evidence>
<keyword evidence="9" id="KW-0809">Transit peptide</keyword>
<evidence type="ECO:0000256" key="6">
    <source>
        <dbReference type="ARBA" id="ARBA00022516"/>
    </source>
</evidence>
<evidence type="ECO:0000256" key="4">
    <source>
        <dbReference type="ARBA" id="ARBA00022448"/>
    </source>
</evidence>
<dbReference type="InterPro" id="IPR036736">
    <property type="entry name" value="ACP-like_sf"/>
</dbReference>
<evidence type="ECO:0000313" key="16">
    <source>
        <dbReference type="EMBL" id="OIW26288.1"/>
    </source>
</evidence>
<dbReference type="Proteomes" id="UP000182658">
    <property type="component" value="Unassembled WGS sequence"/>
</dbReference>
<sequence>MFRTAILRSVFRPATVAVRTAARSTPLAAPKITAAAPSVAKWAWAAPQRSYAASAGLSKQEVEDRIKALLQGFDKVQDPTKITSTAHFANDLGLDSLDTVEVVMAIEEEFSIEIPDKDADTIHSIDKAVEYITNQPDAN</sequence>
<evidence type="ECO:0000256" key="3">
    <source>
        <dbReference type="ARBA" id="ARBA00010930"/>
    </source>
</evidence>
<dbReference type="GO" id="GO:0099128">
    <property type="term" value="C:mitochondrial [2Fe-2S] assembly complex"/>
    <property type="evidence" value="ECO:0007669"/>
    <property type="project" value="UniProtKB-ARBA"/>
</dbReference>
<reference evidence="16 17" key="1">
    <citation type="submission" date="2016-10" db="EMBL/GenBank/DDBJ databases">
        <title>Draft genome sequence of Coniochaeta ligniaria NRRL30616, a lignocellulolytic fungus for bioabatement of inhibitors in plant biomass hydrolysates.</title>
        <authorList>
            <consortium name="DOE Joint Genome Institute"/>
            <person name="Jimenez D.J."/>
            <person name="Hector R.E."/>
            <person name="Riley R."/>
            <person name="Sun H."/>
            <person name="Grigoriev I.V."/>
            <person name="Van Elsas J.D."/>
            <person name="Nichols N.N."/>
        </authorList>
    </citation>
    <scope>NUCLEOTIDE SEQUENCE [LARGE SCALE GENOMIC DNA]</scope>
    <source>
        <strain evidence="16 17">NRRL 30616</strain>
    </source>
</reference>
<dbReference type="PANTHER" id="PTHR20863">
    <property type="entry name" value="ACYL CARRIER PROTEIN"/>
    <property type="match status" value="1"/>
</dbReference>
<keyword evidence="11" id="KW-0443">Lipid metabolism</keyword>
<dbReference type="AlphaFoldDB" id="A0A1J7J916"/>
<organism evidence="16 17">
    <name type="scientific">Coniochaeta ligniaria NRRL 30616</name>
    <dbReference type="NCBI Taxonomy" id="1408157"/>
    <lineage>
        <taxon>Eukaryota</taxon>
        <taxon>Fungi</taxon>
        <taxon>Dikarya</taxon>
        <taxon>Ascomycota</taxon>
        <taxon>Pezizomycotina</taxon>
        <taxon>Sordariomycetes</taxon>
        <taxon>Sordariomycetidae</taxon>
        <taxon>Coniochaetales</taxon>
        <taxon>Coniochaetaceae</taxon>
        <taxon>Coniochaeta</taxon>
    </lineage>
</organism>
<dbReference type="STRING" id="1408157.A0A1J7J916"/>
<keyword evidence="8" id="KW-0276">Fatty acid metabolism</keyword>
<dbReference type="PROSITE" id="PS50075">
    <property type="entry name" value="CARRIER"/>
    <property type="match status" value="1"/>
</dbReference>
<dbReference type="NCBIfam" id="TIGR00517">
    <property type="entry name" value="acyl_carrier"/>
    <property type="match status" value="1"/>
</dbReference>
<gene>
    <name evidence="16" type="ORF">CONLIGDRAFT_581528</name>
</gene>
<dbReference type="NCBIfam" id="NF002148">
    <property type="entry name" value="PRK00982.1-2"/>
    <property type="match status" value="1"/>
</dbReference>
<keyword evidence="5 14" id="KW-0596">Phosphopantetheine</keyword>
<dbReference type="FunFam" id="1.10.1200.10:FF:000003">
    <property type="entry name" value="Acyl carrier protein"/>
    <property type="match status" value="1"/>
</dbReference>